<evidence type="ECO:0000256" key="5">
    <source>
        <dbReference type="ARBA" id="ARBA00023329"/>
    </source>
</evidence>
<evidence type="ECO:0000259" key="10">
    <source>
        <dbReference type="PROSITE" id="PS51182"/>
    </source>
</evidence>
<feature type="region of interest" description="Disordered" evidence="6">
    <location>
        <begin position="900"/>
        <end position="1113"/>
    </location>
</feature>
<dbReference type="SUPFAM" id="SSF56112">
    <property type="entry name" value="Protein kinase-like (PK-like)"/>
    <property type="match status" value="1"/>
</dbReference>
<dbReference type="InterPro" id="IPR000719">
    <property type="entry name" value="Prot_kinase_dom"/>
</dbReference>
<evidence type="ECO:0000256" key="4">
    <source>
        <dbReference type="ARBA" id="ARBA00022741"/>
    </source>
</evidence>
<feature type="domain" description="Protein kinase" evidence="7">
    <location>
        <begin position="38"/>
        <end position="313"/>
    </location>
</feature>
<dbReference type="GO" id="GO:0005524">
    <property type="term" value="F:ATP binding"/>
    <property type="evidence" value="ECO:0007669"/>
    <property type="project" value="InterPro"/>
</dbReference>
<keyword evidence="5" id="KW-0968">Cytoplasmic vesicle</keyword>
<dbReference type="SUPFAM" id="SSF49562">
    <property type="entry name" value="C2 domain (Calcium/lipid-binding domain, CaLB)"/>
    <property type="match status" value="1"/>
</dbReference>
<dbReference type="EMBL" id="HBUF01364888">
    <property type="protein sequence ID" value="CAG6723019.1"/>
    <property type="molecule type" value="Transcribed_RNA"/>
</dbReference>
<keyword evidence="11" id="KW-0418">Kinase</keyword>
<feature type="compositionally biased region" description="Low complexity" evidence="6">
    <location>
        <begin position="968"/>
        <end position="994"/>
    </location>
</feature>
<feature type="compositionally biased region" description="Polar residues" evidence="6">
    <location>
        <begin position="336"/>
        <end position="352"/>
    </location>
</feature>
<dbReference type="EMBL" id="HBUF01193426">
    <property type="protein sequence ID" value="CAG6659188.1"/>
    <property type="molecule type" value="Transcribed_RNA"/>
</dbReference>
<protein>
    <submittedName>
        <fullName evidence="11">Cyclin-G-associated kinase</fullName>
    </submittedName>
</protein>
<dbReference type="SMART" id="SM01326">
    <property type="entry name" value="PTEN_C2"/>
    <property type="match status" value="1"/>
</dbReference>
<dbReference type="PROSITE" id="PS00108">
    <property type="entry name" value="PROTEIN_KINASE_ST"/>
    <property type="match status" value="1"/>
</dbReference>
<dbReference type="PROSITE" id="PS50011">
    <property type="entry name" value="PROTEIN_KINASE_DOM"/>
    <property type="match status" value="1"/>
</dbReference>
<dbReference type="Gene3D" id="3.90.190.10">
    <property type="entry name" value="Protein tyrosine phosphatase superfamily"/>
    <property type="match status" value="1"/>
</dbReference>
<dbReference type="SUPFAM" id="SSF52799">
    <property type="entry name" value="(Phosphotyrosine protein) phosphatases II"/>
    <property type="match status" value="1"/>
</dbReference>
<feature type="region of interest" description="Disordered" evidence="6">
    <location>
        <begin position="837"/>
        <end position="859"/>
    </location>
</feature>
<reference evidence="11" key="1">
    <citation type="submission" date="2021-05" db="EMBL/GenBank/DDBJ databases">
        <authorList>
            <person name="Alioto T."/>
            <person name="Alioto T."/>
            <person name="Gomez Garrido J."/>
        </authorList>
    </citation>
    <scope>NUCLEOTIDE SEQUENCE</scope>
</reference>
<dbReference type="PANTHER" id="PTHR22967">
    <property type="entry name" value="SERINE/THREONINE PROTEIN KINASE"/>
    <property type="match status" value="1"/>
</dbReference>
<evidence type="ECO:0000256" key="2">
    <source>
        <dbReference type="ARBA" id="ARBA00005490"/>
    </source>
</evidence>
<dbReference type="PROSITE" id="PS50076">
    <property type="entry name" value="DNAJ_2"/>
    <property type="match status" value="1"/>
</dbReference>
<dbReference type="PROSITE" id="PS51182">
    <property type="entry name" value="C2_TENSIN"/>
    <property type="match status" value="1"/>
</dbReference>
<dbReference type="GO" id="GO:0004674">
    <property type="term" value="F:protein serine/threonine kinase activity"/>
    <property type="evidence" value="ECO:0007669"/>
    <property type="project" value="TreeGrafter"/>
</dbReference>
<dbReference type="EMBL" id="HBUF01163027">
    <property type="protein sequence ID" value="CAG6650610.1"/>
    <property type="molecule type" value="Transcribed_RNA"/>
</dbReference>
<dbReference type="FunFam" id="1.10.287.110:FF:000002">
    <property type="entry name" value="putative tyrosine-protein phosphatase auxilin isoform X2"/>
    <property type="match status" value="1"/>
</dbReference>
<feature type="compositionally biased region" description="Low complexity" evidence="6">
    <location>
        <begin position="939"/>
        <end position="953"/>
    </location>
</feature>
<feature type="compositionally biased region" description="Pro residues" evidence="6">
    <location>
        <begin position="366"/>
        <end position="397"/>
    </location>
</feature>
<evidence type="ECO:0000259" key="9">
    <source>
        <dbReference type="PROSITE" id="PS51181"/>
    </source>
</evidence>
<feature type="region of interest" description="Disordered" evidence="6">
    <location>
        <begin position="336"/>
        <end position="410"/>
    </location>
</feature>
<dbReference type="PROSITE" id="PS51181">
    <property type="entry name" value="PPASE_TENSIN"/>
    <property type="match status" value="1"/>
</dbReference>
<proteinExistence type="inferred from homology"/>
<feature type="region of interest" description="Disordered" evidence="6">
    <location>
        <begin position="789"/>
        <end position="825"/>
    </location>
</feature>
<dbReference type="PANTHER" id="PTHR22967:SF105">
    <property type="entry name" value="CYCLIN-G-ASSOCIATED KINASE"/>
    <property type="match status" value="1"/>
</dbReference>
<comment type="similarity">
    <text evidence="2">Belongs to the protein kinase superfamily. AGC Ser/Thr protein kinase family. PKC subfamily.</text>
</comment>
<dbReference type="Gene3D" id="1.10.287.110">
    <property type="entry name" value="DnaJ domain"/>
    <property type="match status" value="1"/>
</dbReference>
<dbReference type="GO" id="GO:0045747">
    <property type="term" value="P:positive regulation of Notch signaling pathway"/>
    <property type="evidence" value="ECO:0007669"/>
    <property type="project" value="TreeGrafter"/>
</dbReference>
<keyword evidence="11" id="KW-0808">Transferase</keyword>
<evidence type="ECO:0000256" key="3">
    <source>
        <dbReference type="ARBA" id="ARBA00022553"/>
    </source>
</evidence>
<feature type="compositionally biased region" description="Polar residues" evidence="6">
    <location>
        <begin position="846"/>
        <end position="857"/>
    </location>
</feature>
<feature type="domain" description="J" evidence="8">
    <location>
        <begin position="1181"/>
        <end position="1255"/>
    </location>
</feature>
<feature type="compositionally biased region" description="Low complexity" evidence="6">
    <location>
        <begin position="1031"/>
        <end position="1048"/>
    </location>
</feature>
<evidence type="ECO:0000256" key="1">
    <source>
        <dbReference type="ARBA" id="ARBA00004132"/>
    </source>
</evidence>
<dbReference type="EMBL" id="HBUF01531667">
    <property type="protein sequence ID" value="CAG6752016.1"/>
    <property type="molecule type" value="Transcribed_RNA"/>
</dbReference>
<dbReference type="InterPro" id="IPR029023">
    <property type="entry name" value="Tensin_phosphatase"/>
</dbReference>
<dbReference type="InterPro" id="IPR036869">
    <property type="entry name" value="J_dom_sf"/>
</dbReference>
<feature type="domain" description="Phosphatase tensin-type" evidence="9">
    <location>
        <begin position="435"/>
        <end position="606"/>
    </location>
</feature>
<dbReference type="Pfam" id="PF10409">
    <property type="entry name" value="PTEN_C2"/>
    <property type="match status" value="1"/>
</dbReference>
<dbReference type="AlphaFoldDB" id="A0A8D8ZUA6"/>
<dbReference type="GO" id="GO:0035612">
    <property type="term" value="F:AP-2 adaptor complex binding"/>
    <property type="evidence" value="ECO:0007669"/>
    <property type="project" value="TreeGrafter"/>
</dbReference>
<dbReference type="InterPro" id="IPR029021">
    <property type="entry name" value="Prot-tyrosine_phosphatase-like"/>
</dbReference>
<sequence length="1255" mass="137718">MSDMLKYAFGYFNNNSTSNGGQTNELVGQIIEIGNVKLKVTRLIAEGGFAYVFAVKAVESGKEYAVKRLMAADDDASKAIIQEVNILKKVSGHANIMEYLSAAFTDKHSTTHGMHEYLILTEICTGGSLVDILRDRTSPLPPNQVCSILWQTSQAVKHMHRQQPPIVHRDLKIENLLLSSAGTVKLCDFGSATDVVYRPDPAWSAQQRSLLEDEMARFTTPMYRAPEMVDTWNNYVIGPAVDVWAIGCLVYTFCFMKHPFDDSAKLRILNANYTIPVGDTKYTDFHSIIRGCLQADPSKRLSIDDVLERLASIAETRGYNIKEPLDLQVIQPVLVNENNDTPPDQHPPSNQRGGCALPPSHRERSPVPPPRPSSSPAHHPPPPRPTPPDRPCPPVPSATPTGGGGGGLFSSIKGGAGSFFKGLKEQSTKVVQSVQSSMTVRTGIDISYITTRLAVMSYPGEGLEFTTRANNAEDVRQYFESKYDSHYCVYNASGRAYPPTRIGLGRLVDCGWGGPIKRTPPLAALYSLCRDMYEYLNQHPANVCIVHCQDGKSSSGVVVCAFLLFTGFVKLPEQAAQMFAVKRCPPGFQPSELRYLRYLSDVLKSSPYQPHFHPLKLNSITMQPVPLFNKLRDGCRPYVEVYQGDERILSTQLDYERMTLFNITQGKRSLLQITLPLNVTMLGDITLIVYHARHVLGRPTGIKILQVQLHTGFIPGNTLTFQMNELDDLSEGEHYQSSSFQLTLSLETVPTPRPYPLPWSNYHTAPSYPPSSKVLFSSPAEHQALKETFAPREEECVERTAPPSKPLPPRPPSPQHPPPPIPRENIIRDDEEQLISTSTEDDHQRATPSPNNTNQSTKEADLLNITPEPSSTLGVDLLNIGTETQPKSSSHAKVDLLNFLTEPSNGDGAGPSSHPHPSTNDLLGGFVDYIPTPAPAPTPSDFFDPFGSDGFNDLTTPSVPPSTMGAASASFTTTFPPQPQQSSQPNNASSPFQSGSNLLGSSPAWNIPRNVSSPNLATSGQGGNNDPFADLANLSNLSSSNNPKSNNLGPTTAPGGSGPRAHNSWATTPQSSPSHHVPMGAHSPSHHAPMGPNYSRSHFEPLKTDANKTGIPGCTKTSGDVFGDLLGSQGYAFSSSKRDMGPRTINEMRKEDLVKEMDPEKIKIMEWTEGKKGNIRALLCSLHTVLWEDSRWKCEMANLVTPADVKKSYRKACLAVHPDKQMGTPNESLSKLIFMELNNAWNEFENDATQQNMFH</sequence>
<feature type="compositionally biased region" description="Polar residues" evidence="6">
    <location>
        <begin position="1064"/>
        <end position="1074"/>
    </location>
</feature>
<dbReference type="CDD" id="cd06257">
    <property type="entry name" value="DnaJ"/>
    <property type="match status" value="1"/>
</dbReference>
<dbReference type="InterPro" id="IPR035892">
    <property type="entry name" value="C2_domain_sf"/>
</dbReference>
<feature type="compositionally biased region" description="Basic and acidic residues" evidence="6">
    <location>
        <begin position="1097"/>
        <end position="1106"/>
    </location>
</feature>
<dbReference type="SUPFAM" id="SSF46565">
    <property type="entry name" value="Chaperone J-domain"/>
    <property type="match status" value="1"/>
</dbReference>
<evidence type="ECO:0000313" key="11">
    <source>
        <dbReference type="EMBL" id="CAG6752016.1"/>
    </source>
</evidence>
<name>A0A8D8ZUA6_9HEMI</name>
<dbReference type="GO" id="GO:2000369">
    <property type="term" value="P:regulation of clathrin-dependent endocytosis"/>
    <property type="evidence" value="ECO:0007669"/>
    <property type="project" value="TreeGrafter"/>
</dbReference>
<evidence type="ECO:0000256" key="6">
    <source>
        <dbReference type="SAM" id="MobiDB-lite"/>
    </source>
</evidence>
<dbReference type="GO" id="GO:0030136">
    <property type="term" value="C:clathrin-coated vesicle"/>
    <property type="evidence" value="ECO:0007669"/>
    <property type="project" value="UniProtKB-SubCell"/>
</dbReference>
<dbReference type="FunFam" id="2.60.40.1110:FF:000001">
    <property type="entry name" value="cyclin-G-associated kinase isoform X2"/>
    <property type="match status" value="1"/>
</dbReference>
<dbReference type="InterPro" id="IPR011009">
    <property type="entry name" value="Kinase-like_dom_sf"/>
</dbReference>
<feature type="compositionally biased region" description="Pro residues" evidence="6">
    <location>
        <begin position="803"/>
        <end position="822"/>
    </location>
</feature>
<feature type="compositionally biased region" description="Basic and acidic residues" evidence="6">
    <location>
        <begin position="789"/>
        <end position="798"/>
    </location>
</feature>
<feature type="domain" description="C2 tensin-type" evidence="10">
    <location>
        <begin position="612"/>
        <end position="749"/>
    </location>
</feature>
<dbReference type="Gene3D" id="1.10.510.10">
    <property type="entry name" value="Transferase(Phosphotransferase) domain 1"/>
    <property type="match status" value="1"/>
</dbReference>
<evidence type="ECO:0000259" key="7">
    <source>
        <dbReference type="PROSITE" id="PS50011"/>
    </source>
</evidence>
<keyword evidence="4" id="KW-0547">Nucleotide-binding</keyword>
<dbReference type="Gene3D" id="2.60.40.1110">
    <property type="match status" value="1"/>
</dbReference>
<dbReference type="Pfam" id="PF00069">
    <property type="entry name" value="Pkinase"/>
    <property type="match status" value="1"/>
</dbReference>
<dbReference type="SMART" id="SM00220">
    <property type="entry name" value="S_TKc"/>
    <property type="match status" value="1"/>
</dbReference>
<dbReference type="InterPro" id="IPR014020">
    <property type="entry name" value="Tensin_C2-dom"/>
</dbReference>
<dbReference type="InterPro" id="IPR008271">
    <property type="entry name" value="Ser/Thr_kinase_AS"/>
</dbReference>
<organism evidence="11">
    <name type="scientific">Cacopsylla melanoneura</name>
    <dbReference type="NCBI Taxonomy" id="428564"/>
    <lineage>
        <taxon>Eukaryota</taxon>
        <taxon>Metazoa</taxon>
        <taxon>Ecdysozoa</taxon>
        <taxon>Arthropoda</taxon>
        <taxon>Hexapoda</taxon>
        <taxon>Insecta</taxon>
        <taxon>Pterygota</taxon>
        <taxon>Neoptera</taxon>
        <taxon>Paraneoptera</taxon>
        <taxon>Hemiptera</taxon>
        <taxon>Sternorrhyncha</taxon>
        <taxon>Psylloidea</taxon>
        <taxon>Psyllidae</taxon>
        <taxon>Psyllinae</taxon>
        <taxon>Cacopsylla</taxon>
    </lineage>
</organism>
<dbReference type="InterPro" id="IPR001623">
    <property type="entry name" value="DnaJ_domain"/>
</dbReference>
<feature type="compositionally biased region" description="Polar residues" evidence="6">
    <location>
        <begin position="995"/>
        <end position="1019"/>
    </location>
</feature>
<evidence type="ECO:0000259" key="8">
    <source>
        <dbReference type="PROSITE" id="PS50076"/>
    </source>
</evidence>
<accession>A0A8D8ZUA6</accession>
<keyword evidence="3" id="KW-0597">Phosphoprotein</keyword>
<comment type="subcellular location">
    <subcellularLocation>
        <location evidence="1">Cytoplasmic vesicle</location>
        <location evidence="1">Clathrin-coated vesicle</location>
    </subcellularLocation>
</comment>